<organism evidence="3 4">
    <name type="scientific">Bodo saltans</name>
    <name type="common">Flagellated protozoan</name>
    <dbReference type="NCBI Taxonomy" id="75058"/>
    <lineage>
        <taxon>Eukaryota</taxon>
        <taxon>Discoba</taxon>
        <taxon>Euglenozoa</taxon>
        <taxon>Kinetoplastea</taxon>
        <taxon>Metakinetoplastina</taxon>
        <taxon>Eubodonida</taxon>
        <taxon>Bodonidae</taxon>
        <taxon>Bodo</taxon>
    </lineage>
</organism>
<dbReference type="VEuPathDB" id="TriTrypDB:BSAL_08005"/>
<protein>
    <recommendedName>
        <fullName evidence="2">DUF3586 domain-containing protein</fullName>
    </recommendedName>
</protein>
<sequence length="525" mass="55457">MQLVVVAAAVVLLATLSSAELPKGWVDLFQAPYDSCPSIMMAMSCVSSGSCFISGGSNSGGFGVMSFDGQPNGNFNTLNMPVADMMLMAISVGGTAAEPRGAAGGVGLGDSVQYFINSTTLMPSSQPFLVVTQDIRTTADGKNVMVIDHGGSNAVLFSTNSGKNFTSYKITSLVPNNETLSRYGAVADPKTWYVTLGNWPNGGSSSSAPSSSKDTIVLSPRTTMVRDHTTKKGWRRVHTPRPLSVPDETGYSCVIAKTADGGATWHNVMYEAKDYYPNGIDCVSATHCVAVGEGFNEKAGGHVWVTFDGLTFTETLHLKDNATGQFSIMSVKFNGENEVWVGGSFASQSTSTGLIYYSRDGGQTWAPHERLEFIGEITDISFTSEGVGFATAVTIFQDSTILRYDPVGPPQTPAPTWNGPISQVQCSDDNCSVNCTTITFAQDVCLTLNGGGSAISQCNSGMLEQWMFPFANNCTGLYEAQPAPCGVCIQASNNGSFATYCSAVPPGASENVVKGGQLLRAKKNI</sequence>
<feature type="signal peptide" evidence="1">
    <location>
        <begin position="1"/>
        <end position="19"/>
    </location>
</feature>
<evidence type="ECO:0000256" key="1">
    <source>
        <dbReference type="SAM" id="SignalP"/>
    </source>
</evidence>
<dbReference type="Proteomes" id="UP000051952">
    <property type="component" value="Unassembled WGS sequence"/>
</dbReference>
<reference evidence="4" key="1">
    <citation type="submission" date="2015-09" db="EMBL/GenBank/DDBJ databases">
        <authorList>
            <consortium name="Pathogen Informatics"/>
        </authorList>
    </citation>
    <scope>NUCLEOTIDE SEQUENCE [LARGE SCALE GENOMIC DNA]</scope>
    <source>
        <strain evidence="4">Lake Konstanz</strain>
    </source>
</reference>
<evidence type="ECO:0000313" key="3">
    <source>
        <dbReference type="EMBL" id="CUG87022.1"/>
    </source>
</evidence>
<dbReference type="Gene3D" id="2.130.10.10">
    <property type="entry name" value="YVTN repeat-like/Quinoprotein amine dehydrogenase"/>
    <property type="match status" value="1"/>
</dbReference>
<gene>
    <name evidence="3" type="ORF">BSAL_08005</name>
</gene>
<feature type="chain" id="PRO_5006622192" description="DUF3586 domain-containing protein" evidence="1">
    <location>
        <begin position="20"/>
        <end position="525"/>
    </location>
</feature>
<dbReference type="InterPro" id="IPR021981">
    <property type="entry name" value="DUF3586"/>
</dbReference>
<dbReference type="Pfam" id="PF12131">
    <property type="entry name" value="DUF3586"/>
    <property type="match status" value="1"/>
</dbReference>
<dbReference type="OrthoDB" id="3679835at2759"/>
<accession>A0A0S4J9Z8</accession>
<name>A0A0S4J9Z8_BODSA</name>
<evidence type="ECO:0000313" key="4">
    <source>
        <dbReference type="Proteomes" id="UP000051952"/>
    </source>
</evidence>
<keyword evidence="4" id="KW-1185">Reference proteome</keyword>
<evidence type="ECO:0000259" key="2">
    <source>
        <dbReference type="Pfam" id="PF12131"/>
    </source>
</evidence>
<dbReference type="EMBL" id="CYKH01001428">
    <property type="protein sequence ID" value="CUG87022.1"/>
    <property type="molecule type" value="Genomic_DNA"/>
</dbReference>
<dbReference type="SUPFAM" id="SSF110296">
    <property type="entry name" value="Oligoxyloglucan reducing end-specific cellobiohydrolase"/>
    <property type="match status" value="1"/>
</dbReference>
<dbReference type="AlphaFoldDB" id="A0A0S4J9Z8"/>
<proteinExistence type="predicted"/>
<keyword evidence="1" id="KW-0732">Signal</keyword>
<feature type="domain" description="DUF3586" evidence="2">
    <location>
        <begin position="409"/>
        <end position="476"/>
    </location>
</feature>
<dbReference type="GO" id="GO:0004197">
    <property type="term" value="F:cysteine-type endopeptidase activity"/>
    <property type="evidence" value="ECO:0007669"/>
    <property type="project" value="InterPro"/>
</dbReference>
<dbReference type="InterPro" id="IPR015943">
    <property type="entry name" value="WD40/YVTN_repeat-like_dom_sf"/>
</dbReference>